<feature type="domain" description="DUF7134" evidence="13">
    <location>
        <begin position="14"/>
        <end position="148"/>
    </location>
</feature>
<dbReference type="Pfam" id="PF23539">
    <property type="entry name" value="DUF7134"/>
    <property type="match status" value="1"/>
</dbReference>
<comment type="caution">
    <text evidence="14">The sequence shown here is derived from an EMBL/GenBank/DDBJ whole genome shotgun (WGS) entry which is preliminary data.</text>
</comment>
<feature type="transmembrane region" description="Helical" evidence="11">
    <location>
        <begin position="112"/>
        <end position="130"/>
    </location>
</feature>
<dbReference type="EC" id="2.7.13.3" evidence="2"/>
<evidence type="ECO:0000313" key="15">
    <source>
        <dbReference type="Proteomes" id="UP001310290"/>
    </source>
</evidence>
<keyword evidence="11" id="KW-0472">Membrane</keyword>
<dbReference type="Proteomes" id="UP001310290">
    <property type="component" value="Unassembled WGS sequence"/>
</dbReference>
<keyword evidence="8" id="KW-0902">Two-component regulatory system</keyword>
<evidence type="ECO:0000256" key="6">
    <source>
        <dbReference type="ARBA" id="ARBA00022777"/>
    </source>
</evidence>
<dbReference type="CDD" id="cd16917">
    <property type="entry name" value="HATPase_UhpB-NarQ-NarX-like"/>
    <property type="match status" value="1"/>
</dbReference>
<accession>A0ABU8AZT8</accession>
<dbReference type="GO" id="GO:0016301">
    <property type="term" value="F:kinase activity"/>
    <property type="evidence" value="ECO:0007669"/>
    <property type="project" value="UniProtKB-KW"/>
</dbReference>
<feature type="region of interest" description="Disordered" evidence="10">
    <location>
        <begin position="252"/>
        <end position="278"/>
    </location>
</feature>
<feature type="transmembrane region" description="Helical" evidence="11">
    <location>
        <begin position="142"/>
        <end position="159"/>
    </location>
</feature>
<reference evidence="14" key="1">
    <citation type="submission" date="2023-04" db="EMBL/GenBank/DDBJ databases">
        <title>Genomic diversity of scab-causing Streptomyces spp. in the province of Quebec, Canada.</title>
        <authorList>
            <person name="Biessy A."/>
            <person name="Cadieux M."/>
            <person name="Ciotola M."/>
            <person name="Filion M."/>
        </authorList>
    </citation>
    <scope>NUCLEOTIDE SEQUENCE</scope>
    <source>
        <strain evidence="14">B21-115</strain>
    </source>
</reference>
<evidence type="ECO:0000256" key="1">
    <source>
        <dbReference type="ARBA" id="ARBA00000085"/>
    </source>
</evidence>
<dbReference type="PANTHER" id="PTHR24421:SF10">
    <property type="entry name" value="NITRATE_NITRITE SENSOR PROTEIN NARQ"/>
    <property type="match status" value="1"/>
</dbReference>
<dbReference type="Gene3D" id="1.20.5.1930">
    <property type="match status" value="1"/>
</dbReference>
<keyword evidence="6 14" id="KW-0418">Kinase</keyword>
<evidence type="ECO:0000256" key="2">
    <source>
        <dbReference type="ARBA" id="ARBA00012438"/>
    </source>
</evidence>
<keyword evidence="11" id="KW-0812">Transmembrane</keyword>
<dbReference type="InterPro" id="IPR050482">
    <property type="entry name" value="Sensor_HK_TwoCompSys"/>
</dbReference>
<dbReference type="InterPro" id="IPR011712">
    <property type="entry name" value="Sig_transdc_His_kin_sub3_dim/P"/>
</dbReference>
<protein>
    <recommendedName>
        <fullName evidence="2">histidine kinase</fullName>
        <ecNumber evidence="2">2.7.13.3</ecNumber>
    </recommendedName>
</protein>
<evidence type="ECO:0000256" key="8">
    <source>
        <dbReference type="ARBA" id="ARBA00023012"/>
    </source>
</evidence>
<comment type="catalytic activity">
    <reaction evidence="1">
        <text>ATP + protein L-histidine = ADP + protein N-phospho-L-histidine.</text>
        <dbReference type="EC" id="2.7.13.3"/>
    </reaction>
</comment>
<evidence type="ECO:0000256" key="5">
    <source>
        <dbReference type="ARBA" id="ARBA00022741"/>
    </source>
</evidence>
<keyword evidence="5" id="KW-0547">Nucleotide-binding</keyword>
<proteinExistence type="predicted"/>
<evidence type="ECO:0000259" key="13">
    <source>
        <dbReference type="Pfam" id="PF23539"/>
    </source>
</evidence>
<organism evidence="14 15">
    <name type="scientific">Streptomyces bottropensis</name>
    <dbReference type="NCBI Taxonomy" id="42235"/>
    <lineage>
        <taxon>Bacteria</taxon>
        <taxon>Bacillati</taxon>
        <taxon>Actinomycetota</taxon>
        <taxon>Actinomycetes</taxon>
        <taxon>Kitasatosporales</taxon>
        <taxon>Streptomycetaceae</taxon>
        <taxon>Streptomyces</taxon>
    </lineage>
</organism>
<feature type="transmembrane region" description="Helical" evidence="11">
    <location>
        <begin position="91"/>
        <end position="107"/>
    </location>
</feature>
<dbReference type="InterPro" id="IPR036890">
    <property type="entry name" value="HATPase_C_sf"/>
</dbReference>
<dbReference type="Gene3D" id="3.30.565.10">
    <property type="entry name" value="Histidine kinase-like ATPase, C-terminal domain"/>
    <property type="match status" value="1"/>
</dbReference>
<evidence type="ECO:0000256" key="3">
    <source>
        <dbReference type="ARBA" id="ARBA00022553"/>
    </source>
</evidence>
<feature type="compositionally biased region" description="Polar residues" evidence="10">
    <location>
        <begin position="412"/>
        <end position="427"/>
    </location>
</feature>
<gene>
    <name evidence="14" type="ORF">QBA35_36600</name>
</gene>
<keyword evidence="11" id="KW-1133">Transmembrane helix</keyword>
<dbReference type="EMBL" id="JARULZ010000002">
    <property type="protein sequence ID" value="MEH0638718.1"/>
    <property type="molecule type" value="Genomic_DNA"/>
</dbReference>
<dbReference type="RefSeq" id="WP_334661352.1">
    <property type="nucleotide sequence ID" value="NZ_JARULZ010000002.1"/>
</dbReference>
<dbReference type="PANTHER" id="PTHR24421">
    <property type="entry name" value="NITRATE/NITRITE SENSOR PROTEIN NARX-RELATED"/>
    <property type="match status" value="1"/>
</dbReference>
<keyword evidence="7" id="KW-0067">ATP-binding</keyword>
<keyword evidence="4" id="KW-0808">Transferase</keyword>
<evidence type="ECO:0000256" key="7">
    <source>
        <dbReference type="ARBA" id="ARBA00022840"/>
    </source>
</evidence>
<dbReference type="Pfam" id="PF07730">
    <property type="entry name" value="HisKA_3"/>
    <property type="match status" value="1"/>
</dbReference>
<evidence type="ECO:0000259" key="12">
    <source>
        <dbReference type="Pfam" id="PF07730"/>
    </source>
</evidence>
<dbReference type="InterPro" id="IPR055558">
    <property type="entry name" value="DUF7134"/>
</dbReference>
<feature type="coiled-coil region" evidence="9">
    <location>
        <begin position="163"/>
        <end position="196"/>
    </location>
</feature>
<evidence type="ECO:0000313" key="14">
    <source>
        <dbReference type="EMBL" id="MEH0638718.1"/>
    </source>
</evidence>
<evidence type="ECO:0000256" key="4">
    <source>
        <dbReference type="ARBA" id="ARBA00022679"/>
    </source>
</evidence>
<name>A0ABU8AZT8_9ACTN</name>
<dbReference type="SUPFAM" id="SSF55874">
    <property type="entry name" value="ATPase domain of HSP90 chaperone/DNA topoisomerase II/histidine kinase"/>
    <property type="match status" value="1"/>
</dbReference>
<sequence length="427" mass="45069">MTGPASWRRVTGVEPRLLDAAVAAVMGAAGLLYLLFGRGPDGEAPSGADAVAAGAVVLLLSARRRAPLPVLALTVLGETAFTVIASRPSPVLAVSALIAVYTVARTVRRRTAVIAAALTATALYVVVAYPMNSASDPEGGAVFAWVGTFAAVGGTVRTWRDYTAAMEERARRAEASKEEEARRRVAEERLRIARELHDVVAHHIALITIQAGVAGHFLRDRPDRADAALAHIREGGRTVLDELGTLLHVLRQPGDETDETGETDKTDEAQPTEPVPGLSRLGRLIESLTAAGLSVRHRQSGRPRPLPTAIDLAAYRVIQEGLTNAHKHGATAAADLLVDYRTDVLHIEISNPVRTGPVPEAQGTGHGLTGMRERAHAVGGSFHAGWDAGGRFRLDVRLPLPEAETPADAPSGSATELDSTTARGRSA</sequence>
<evidence type="ECO:0000256" key="11">
    <source>
        <dbReference type="SAM" id="Phobius"/>
    </source>
</evidence>
<evidence type="ECO:0000256" key="9">
    <source>
        <dbReference type="SAM" id="Coils"/>
    </source>
</evidence>
<feature type="region of interest" description="Disordered" evidence="10">
    <location>
        <begin position="401"/>
        <end position="427"/>
    </location>
</feature>
<feature type="domain" description="Signal transduction histidine kinase subgroup 3 dimerisation and phosphoacceptor" evidence="12">
    <location>
        <begin position="188"/>
        <end position="254"/>
    </location>
</feature>
<keyword evidence="3" id="KW-0597">Phosphoprotein</keyword>
<evidence type="ECO:0000256" key="10">
    <source>
        <dbReference type="SAM" id="MobiDB-lite"/>
    </source>
</evidence>
<feature type="transmembrane region" description="Helical" evidence="11">
    <location>
        <begin position="17"/>
        <end position="36"/>
    </location>
</feature>
<keyword evidence="9" id="KW-0175">Coiled coil</keyword>
<keyword evidence="15" id="KW-1185">Reference proteome</keyword>